<sequence length="436" mass="49113">MKRRQWLAVLPLAAMMISLLGAYGVINAANNEENQVPGMSEGSQDYPIELTFWALGNTHYATLAQEYMAEHPNIKININIQTDIFTHHNRMESALSSRSGAPDIFMLDQESMERFVNAQDQFYNLYDFGAKGIEVDYLYWAWKQATLVDGSFQLGLPAGISPTVVYYRADLMERAGLPADPEEFSAAINKWDKFAVVAKWFTEQTGLPFADSADLVYNGLRDQSTDRIYFNKIDGSFIGDTNPQVKKAYDFTVKGIQEGWIGNWTLGSPEWEKAIREGDLGVILAPTWMEDTIRSASDTTGKWRIAQIPEGSGSWGGSFLTLPREGKHPKEAYDFITWLTNKDNQLETYKASGLLPSIPAVYNEPEFQADQDDFFGGQVISEAYARSAQRVKPVYYGPRFEQVDTLIKNAFRDIVENKADPQSEWDDAMKRVADAA</sequence>
<reference evidence="1" key="1">
    <citation type="submission" date="2022-04" db="EMBL/GenBank/DDBJ databases">
        <authorList>
            <person name="Seo M.-J."/>
        </authorList>
    </citation>
    <scope>NUCLEOTIDE SEQUENCE</scope>
    <source>
        <strain evidence="1">MBLB2552</strain>
    </source>
</reference>
<dbReference type="InterPro" id="IPR006059">
    <property type="entry name" value="SBP"/>
</dbReference>
<gene>
    <name evidence="1" type="ORF">M0651_18110</name>
</gene>
<dbReference type="Pfam" id="PF13416">
    <property type="entry name" value="SBP_bac_8"/>
    <property type="match status" value="1"/>
</dbReference>
<evidence type="ECO:0000313" key="1">
    <source>
        <dbReference type="EMBL" id="MCK8489089.1"/>
    </source>
</evidence>
<dbReference type="SUPFAM" id="SSF53850">
    <property type="entry name" value="Periplasmic binding protein-like II"/>
    <property type="match status" value="1"/>
</dbReference>
<dbReference type="AlphaFoldDB" id="A0A9X1Y1I5"/>
<protein>
    <submittedName>
        <fullName evidence="1">ABC transporter substrate-binding protein</fullName>
    </submittedName>
</protein>
<dbReference type="EMBL" id="JALPRK010000020">
    <property type="protein sequence ID" value="MCK8489089.1"/>
    <property type="molecule type" value="Genomic_DNA"/>
</dbReference>
<dbReference type="PANTHER" id="PTHR43649">
    <property type="entry name" value="ARABINOSE-BINDING PROTEIN-RELATED"/>
    <property type="match status" value="1"/>
</dbReference>
<accession>A0A9X1Y1I5</accession>
<dbReference type="PANTHER" id="PTHR43649:SF32">
    <property type="entry name" value="SUGAR BINDING SECRETED PROTEIN"/>
    <property type="match status" value="1"/>
</dbReference>
<dbReference type="Gene3D" id="3.40.190.10">
    <property type="entry name" value="Periplasmic binding protein-like II"/>
    <property type="match status" value="1"/>
</dbReference>
<organism evidence="1 2">
    <name type="scientific">Paenibacillus mellifer</name>
    <dbReference type="NCBI Taxonomy" id="2937794"/>
    <lineage>
        <taxon>Bacteria</taxon>
        <taxon>Bacillati</taxon>
        <taxon>Bacillota</taxon>
        <taxon>Bacilli</taxon>
        <taxon>Bacillales</taxon>
        <taxon>Paenibacillaceae</taxon>
        <taxon>Paenibacillus</taxon>
    </lineage>
</organism>
<comment type="caution">
    <text evidence="1">The sequence shown here is derived from an EMBL/GenBank/DDBJ whole genome shotgun (WGS) entry which is preliminary data.</text>
</comment>
<dbReference type="InterPro" id="IPR050490">
    <property type="entry name" value="Bact_solute-bd_prot1"/>
</dbReference>
<evidence type="ECO:0000313" key="2">
    <source>
        <dbReference type="Proteomes" id="UP001139534"/>
    </source>
</evidence>
<name>A0A9X1Y1I5_9BACL</name>
<proteinExistence type="predicted"/>
<dbReference type="RefSeq" id="WP_248553134.1">
    <property type="nucleotide sequence ID" value="NZ_JALPRK010000020.1"/>
</dbReference>
<keyword evidence="2" id="KW-1185">Reference proteome</keyword>
<dbReference type="Proteomes" id="UP001139534">
    <property type="component" value="Unassembled WGS sequence"/>
</dbReference>